<dbReference type="EMBL" id="LJBN01000116">
    <property type="protein sequence ID" value="OOQ88926.1"/>
    <property type="molecule type" value="Genomic_DNA"/>
</dbReference>
<evidence type="ECO:0000256" key="6">
    <source>
        <dbReference type="ARBA" id="ARBA00037968"/>
    </source>
</evidence>
<feature type="transmembrane region" description="Helical" evidence="7">
    <location>
        <begin position="183"/>
        <end position="205"/>
    </location>
</feature>
<feature type="transmembrane region" description="Helical" evidence="7">
    <location>
        <begin position="659"/>
        <end position="679"/>
    </location>
</feature>
<dbReference type="FunFam" id="1.20.1250.20:FF:000117">
    <property type="entry name" value="MFS hexose transporter"/>
    <property type="match status" value="1"/>
</dbReference>
<keyword evidence="5 7" id="KW-0472">Membrane</keyword>
<organism evidence="9 10">
    <name type="scientific">Penicillium brasilianum</name>
    <dbReference type="NCBI Taxonomy" id="104259"/>
    <lineage>
        <taxon>Eukaryota</taxon>
        <taxon>Fungi</taxon>
        <taxon>Dikarya</taxon>
        <taxon>Ascomycota</taxon>
        <taxon>Pezizomycotina</taxon>
        <taxon>Eurotiomycetes</taxon>
        <taxon>Eurotiomycetidae</taxon>
        <taxon>Eurotiales</taxon>
        <taxon>Aspergillaceae</taxon>
        <taxon>Penicillium</taxon>
    </lineage>
</organism>
<dbReference type="Gene3D" id="1.20.1250.20">
    <property type="entry name" value="MFS general substrate transporter like domains"/>
    <property type="match status" value="3"/>
</dbReference>
<dbReference type="Pfam" id="PF07690">
    <property type="entry name" value="MFS_1"/>
    <property type="match status" value="1"/>
</dbReference>
<evidence type="ECO:0000256" key="4">
    <source>
        <dbReference type="ARBA" id="ARBA00022989"/>
    </source>
</evidence>
<evidence type="ECO:0000256" key="3">
    <source>
        <dbReference type="ARBA" id="ARBA00022692"/>
    </source>
</evidence>
<dbReference type="Proteomes" id="UP000190744">
    <property type="component" value="Unassembled WGS sequence"/>
</dbReference>
<proteinExistence type="inferred from homology"/>
<dbReference type="AlphaFoldDB" id="A0A1S9RU76"/>
<feature type="transmembrane region" description="Helical" evidence="7">
    <location>
        <begin position="412"/>
        <end position="430"/>
    </location>
</feature>
<feature type="transmembrane region" description="Helical" evidence="7">
    <location>
        <begin position="55"/>
        <end position="73"/>
    </location>
</feature>
<dbReference type="FunFam" id="1.20.1250.20:FF:000018">
    <property type="entry name" value="MFS transporter permease"/>
    <property type="match status" value="1"/>
</dbReference>
<comment type="caution">
    <text evidence="9">The sequence shown here is derived from an EMBL/GenBank/DDBJ whole genome shotgun (WGS) entry which is preliminary data.</text>
</comment>
<dbReference type="InterPro" id="IPR005828">
    <property type="entry name" value="MFS_sugar_transport-like"/>
</dbReference>
<dbReference type="PROSITE" id="PS50850">
    <property type="entry name" value="MFS"/>
    <property type="match status" value="2"/>
</dbReference>
<feature type="transmembrane region" description="Helical" evidence="7">
    <location>
        <begin position="93"/>
        <end position="112"/>
    </location>
</feature>
<dbReference type="PANTHER" id="PTHR43791">
    <property type="entry name" value="PERMEASE-RELATED"/>
    <property type="match status" value="1"/>
</dbReference>
<feature type="transmembrane region" description="Helical" evidence="7">
    <location>
        <begin position="603"/>
        <end position="622"/>
    </location>
</feature>
<feature type="transmembrane region" description="Helical" evidence="7">
    <location>
        <begin position="286"/>
        <end position="307"/>
    </location>
</feature>
<dbReference type="InterPro" id="IPR036259">
    <property type="entry name" value="MFS_trans_sf"/>
</dbReference>
<feature type="transmembrane region" description="Helical" evidence="7">
    <location>
        <begin position="880"/>
        <end position="899"/>
    </location>
</feature>
<dbReference type="FunFam" id="1.20.1250.20:FF:000068">
    <property type="entry name" value="MFS general substrate transporter"/>
    <property type="match status" value="1"/>
</dbReference>
<accession>A0A1S9RU76</accession>
<evidence type="ECO:0000313" key="10">
    <source>
        <dbReference type="Proteomes" id="UP000190744"/>
    </source>
</evidence>
<comment type="similarity">
    <text evidence="6">Belongs to the major facilitator superfamily. Allantoate permease family.</text>
</comment>
<dbReference type="InterPro" id="IPR011701">
    <property type="entry name" value="MFS"/>
</dbReference>
<sequence>MAADPNHDETIAMERTLSVQKEGDPEVAQQISNGEALDVELDPAMEQRLLMKLDLAFVPIIMLTYLSCFLDRSNIGNVKVANMPEDIHASDSQFSTAVSIFYVTYVLFESPWAVLMKKLTPRNILTGLCIVWSLTTVFTGFIESVGSLYATRLILGACEAGLFPCLNLYLTMVYRREEQAKRVSYLLSCAAISGAVGGLLAYAILHMDGVAGKAGWRWVYIIEGIFSALCAILIWFGLPNNPAEAYFLTEEEKWMMRVRNEQRRKYMGSEKFSWKEMQIALSDPKLFFSGLIQFCQDILLYGFSTFLPTILKGMGYNSLMSNVLTVPVYIWAALVFIAVAFCSDRYSKFASYIFATNIFGIVGYILLLTVSNKAVQYFATFLIGIATYTGVGLNVAWINVNIAPQYRRALEIGLQQTMGNCAGIVAGQIYRKSPYVLGNSFSLGALVVAQVAVAGFGFYLRRENQVKQQIQNGEQEDTRRMQTGDGAVDFNNPFDSQKKIIMSWNPQIPQRSSHVRHRILISLSYGMAQNFVPEKPPKGHFFLAGRTFPRVQWWKRPNMRLLYFYIVVLIATNTANGFDNSMMNGLQTLSYWQDYFNHPQGPTLGLFNCVMSVGALTGLIILPFMLDRLGRKPCLVFGSMFMLLGVALQSGSINFSMFVGARFILGFGDIIVICTAPMLITEIAPAQDRAILVTIAGATYHSGAFIAAWTTYGTLKIQSEWSWRAPSLIQGLFTILMLAVVWWIPESPRYYVSKDQPEKGLQILAYYHAEGNEVDEVVQLEFTEITTAIAMEKNSEHSSSYVDFLRTPGNRKRLLIIASFGLFAQWSGNGLVSYYLNLIMDSIGIRDANKQLLINGALTSFNLVTNVFFSFFVDNWGRRPIMLVSSAGMLVSFVIWTALSAKYDAHASSSLGSGVLGMIFIYYLFYNLKSGLIASYTTEIVPYSMRAKGYTIMEFAMYIALFFNQYVNPIALENLHWRYYIFYCCFLALEVAVIWFFYVETRYVPLEEITKLFDGDDVAAATNVEMEKTWESGKGFTTAVHIEGAD</sequence>
<dbReference type="SUPFAM" id="SSF103473">
    <property type="entry name" value="MFS general substrate transporter"/>
    <property type="match status" value="2"/>
</dbReference>
<feature type="transmembrane region" description="Helical" evidence="7">
    <location>
        <begin position="814"/>
        <end position="832"/>
    </location>
</feature>
<feature type="domain" description="Major facilitator superfamily (MFS) profile" evidence="8">
    <location>
        <begin position="57"/>
        <end position="467"/>
    </location>
</feature>
<dbReference type="Pfam" id="PF00083">
    <property type="entry name" value="Sugar_tr"/>
    <property type="match status" value="1"/>
</dbReference>
<feature type="transmembrane region" description="Helical" evidence="7">
    <location>
        <begin position="852"/>
        <end position="873"/>
    </location>
</feature>
<dbReference type="GO" id="GO:0022857">
    <property type="term" value="F:transmembrane transporter activity"/>
    <property type="evidence" value="ECO:0007669"/>
    <property type="project" value="InterPro"/>
</dbReference>
<evidence type="ECO:0000256" key="2">
    <source>
        <dbReference type="ARBA" id="ARBA00022448"/>
    </source>
</evidence>
<feature type="transmembrane region" description="Helical" evidence="7">
    <location>
        <begin position="349"/>
        <end position="371"/>
    </location>
</feature>
<feature type="transmembrane region" description="Helical" evidence="7">
    <location>
        <begin position="947"/>
        <end position="967"/>
    </location>
</feature>
<feature type="transmembrane region" description="Helical" evidence="7">
    <location>
        <begin position="905"/>
        <end position="926"/>
    </location>
</feature>
<comment type="subcellular location">
    <subcellularLocation>
        <location evidence="1">Membrane</location>
        <topology evidence="1">Multi-pass membrane protein</topology>
    </subcellularLocation>
</comment>
<feature type="transmembrane region" description="Helical" evidence="7">
    <location>
        <begin position="377"/>
        <end position="400"/>
    </location>
</feature>
<reference evidence="10" key="1">
    <citation type="submission" date="2015-09" db="EMBL/GenBank/DDBJ databases">
        <authorList>
            <person name="Fill T.P."/>
            <person name="Baretta J.F."/>
            <person name="de Almeida L.G."/>
            <person name="Rocha M."/>
            <person name="de Souza D.H."/>
            <person name="Malavazi I."/>
            <person name="Cerdeira L.T."/>
            <person name="Hong H."/>
            <person name="Samborskyy M."/>
            <person name="de Vasconcelos A.T."/>
            <person name="Leadlay P."/>
            <person name="Rodrigues-Filho E."/>
        </authorList>
    </citation>
    <scope>NUCLEOTIDE SEQUENCE [LARGE SCALE GENOMIC DNA]</scope>
    <source>
        <strain evidence="10">LaBioMMi 136</strain>
    </source>
</reference>
<protein>
    <recommendedName>
        <fullName evidence="8">Major facilitator superfamily (MFS) profile domain-containing protein</fullName>
    </recommendedName>
</protein>
<evidence type="ECO:0000256" key="1">
    <source>
        <dbReference type="ARBA" id="ARBA00004141"/>
    </source>
</evidence>
<feature type="transmembrane region" description="Helical" evidence="7">
    <location>
        <begin position="634"/>
        <end position="653"/>
    </location>
</feature>
<keyword evidence="3 7" id="KW-0812">Transmembrane</keyword>
<evidence type="ECO:0000256" key="7">
    <source>
        <dbReference type="SAM" id="Phobius"/>
    </source>
</evidence>
<feature type="domain" description="Major facilitator superfamily (MFS) profile" evidence="8">
    <location>
        <begin position="565"/>
        <end position="1002"/>
    </location>
</feature>
<feature type="transmembrane region" description="Helical" evidence="7">
    <location>
        <begin position="436"/>
        <end position="460"/>
    </location>
</feature>
<evidence type="ECO:0000256" key="5">
    <source>
        <dbReference type="ARBA" id="ARBA00023136"/>
    </source>
</evidence>
<keyword evidence="4 7" id="KW-1133">Transmembrane helix</keyword>
<dbReference type="GO" id="GO:0016020">
    <property type="term" value="C:membrane"/>
    <property type="evidence" value="ECO:0007669"/>
    <property type="project" value="UniProtKB-SubCell"/>
</dbReference>
<feature type="transmembrane region" description="Helical" evidence="7">
    <location>
        <begin position="724"/>
        <end position="744"/>
    </location>
</feature>
<gene>
    <name evidence="9" type="ORF">PEBR_09869</name>
</gene>
<keyword evidence="2" id="KW-0813">Transport</keyword>
<name>A0A1S9RU76_PENBI</name>
<feature type="transmembrane region" description="Helical" evidence="7">
    <location>
        <begin position="217"/>
        <end position="238"/>
    </location>
</feature>
<feature type="transmembrane region" description="Helical" evidence="7">
    <location>
        <begin position="691"/>
        <end position="712"/>
    </location>
</feature>
<feature type="transmembrane region" description="Helical" evidence="7">
    <location>
        <begin position="148"/>
        <end position="171"/>
    </location>
</feature>
<feature type="transmembrane region" description="Helical" evidence="7">
    <location>
        <begin position="124"/>
        <end position="142"/>
    </location>
</feature>
<dbReference type="PANTHER" id="PTHR43791:SF24">
    <property type="entry name" value="NICOTINIC ACID PLASMA MEMBRANE TRANSPORTER"/>
    <property type="match status" value="1"/>
</dbReference>
<feature type="transmembrane region" description="Helical" evidence="7">
    <location>
        <begin position="979"/>
        <end position="999"/>
    </location>
</feature>
<evidence type="ECO:0000313" key="9">
    <source>
        <dbReference type="EMBL" id="OOQ88926.1"/>
    </source>
</evidence>
<feature type="transmembrane region" description="Helical" evidence="7">
    <location>
        <begin position="562"/>
        <end position="583"/>
    </location>
</feature>
<evidence type="ECO:0000259" key="8">
    <source>
        <dbReference type="PROSITE" id="PS50850"/>
    </source>
</evidence>
<dbReference type="InterPro" id="IPR020846">
    <property type="entry name" value="MFS_dom"/>
</dbReference>
<feature type="transmembrane region" description="Helical" evidence="7">
    <location>
        <begin position="319"/>
        <end position="342"/>
    </location>
</feature>